<evidence type="ECO:0000313" key="7">
    <source>
        <dbReference type="Proteomes" id="UP001200470"/>
    </source>
</evidence>
<sequence>MKKVLFLLFLIGTTFTVSISASVNIPLNDGWLFNRGFQASSGMTKVNLPHTWNAEDGMFGNTDYYRGLCNYTRKLQLPIQYQGKRIFLKVGAAQTVADVFVDHHFVTQHKGGYTAFVAELTDFIKPGKESTLEIRVNNAPTMDIAPICGDFNIFGGLYRGVELIVTDDVCIAPDYYASSGVFFTQTEVTEKKAALKIETLLSSKETSLDGCEVEFQLYDRGKQLRRLVCNEISEGNKVVMTTTIDNPHLWNGVKDPFLYQAVVILRKNGREIDRRQEAIGFRYYHADADKGFFLNGKPYRLNGVNMHQDRAEIATALHQYNHDEDLDIVQEMGCNAIRLCHYPQSKYLHQQMDRRGLVAWAEIPFVNVYVTNPNYDENLRQQLKELILQNYNHPCILFWGLFNEINSGWLDRPSKMAKDLHDLAHQLDPSRPTMGASNQDDDFNGTPDLIAFNKYFGWYDDKMGEIGNWADNEHRKHPERKMGISEYGAGACVFQQTDSLIHPDPLGQWHPENWQTYYHIRNWNELQKRPYLWCNFIWCMFDFASAGRREGTIPGRNDKGLVTYDRRTKKDAYYFYKANWNKDDQFVYIAGKRNTLRSCKTTTIQAFSNSGPASLYINGKSYGQAFPDNVNVLQWKDVTLDTGVNTIEVKNKHSKDTCTWVLSDTID</sequence>
<dbReference type="SUPFAM" id="SSF51445">
    <property type="entry name" value="(Trans)glycosidases"/>
    <property type="match status" value="1"/>
</dbReference>
<evidence type="ECO:0000256" key="2">
    <source>
        <dbReference type="ARBA" id="ARBA00022801"/>
    </source>
</evidence>
<dbReference type="Pfam" id="PF00703">
    <property type="entry name" value="Glyco_hydro_2"/>
    <property type="match status" value="1"/>
</dbReference>
<organism evidence="6 7">
    <name type="scientific">Xylanibacter brevis</name>
    <dbReference type="NCBI Taxonomy" id="83231"/>
    <lineage>
        <taxon>Bacteria</taxon>
        <taxon>Pseudomonadati</taxon>
        <taxon>Bacteroidota</taxon>
        <taxon>Bacteroidia</taxon>
        <taxon>Bacteroidales</taxon>
        <taxon>Prevotellaceae</taxon>
        <taxon>Xylanibacter</taxon>
    </lineage>
</organism>
<comment type="similarity">
    <text evidence="1">Belongs to the glycosyl hydrolase 2 family.</text>
</comment>
<keyword evidence="3" id="KW-0326">Glycosidase</keyword>
<dbReference type="Gene3D" id="2.60.40.10">
    <property type="entry name" value="Immunoglobulins"/>
    <property type="match status" value="2"/>
</dbReference>
<feature type="domain" description="Glycoside hydrolase family 2 immunoglobulin-like beta-sandwich" evidence="4">
    <location>
        <begin position="182"/>
        <end position="282"/>
    </location>
</feature>
<dbReference type="Gene3D" id="3.20.20.80">
    <property type="entry name" value="Glycosidases"/>
    <property type="match status" value="1"/>
</dbReference>
<dbReference type="GO" id="GO:0016787">
    <property type="term" value="F:hydrolase activity"/>
    <property type="evidence" value="ECO:0007669"/>
    <property type="project" value="UniProtKB-KW"/>
</dbReference>
<evidence type="ECO:0000256" key="1">
    <source>
        <dbReference type="ARBA" id="ARBA00007401"/>
    </source>
</evidence>
<gene>
    <name evidence="6" type="ORF">I6E12_00890</name>
</gene>
<evidence type="ECO:0000259" key="4">
    <source>
        <dbReference type="Pfam" id="PF00703"/>
    </source>
</evidence>
<dbReference type="PANTHER" id="PTHR42732">
    <property type="entry name" value="BETA-GALACTOSIDASE"/>
    <property type="match status" value="1"/>
</dbReference>
<dbReference type="InterPro" id="IPR036156">
    <property type="entry name" value="Beta-gal/glucu_dom_sf"/>
</dbReference>
<dbReference type="Pfam" id="PF02836">
    <property type="entry name" value="Glyco_hydro_2_C"/>
    <property type="match status" value="1"/>
</dbReference>
<dbReference type="InterPro" id="IPR006103">
    <property type="entry name" value="Glyco_hydro_2_cat"/>
</dbReference>
<accession>A0ABS9CC28</accession>
<comment type="caution">
    <text evidence="6">The sequence shown here is derived from an EMBL/GenBank/DDBJ whole genome shotgun (WGS) entry which is preliminary data.</text>
</comment>
<dbReference type="InterPro" id="IPR013783">
    <property type="entry name" value="Ig-like_fold"/>
</dbReference>
<dbReference type="SUPFAM" id="SSF49303">
    <property type="entry name" value="beta-Galactosidase/glucuronidase domain"/>
    <property type="match status" value="1"/>
</dbReference>
<dbReference type="Gene3D" id="2.60.120.260">
    <property type="entry name" value="Galactose-binding domain-like"/>
    <property type="match status" value="1"/>
</dbReference>
<dbReference type="InterPro" id="IPR051913">
    <property type="entry name" value="GH2_Domain-Containing"/>
</dbReference>
<reference evidence="6 7" key="1">
    <citation type="submission" date="2020-12" db="EMBL/GenBank/DDBJ databases">
        <title>Whole genome sequences of gut porcine anaerobes.</title>
        <authorList>
            <person name="Kubasova T."/>
            <person name="Jahodarova E."/>
            <person name="Rychlik I."/>
        </authorList>
    </citation>
    <scope>NUCLEOTIDE SEQUENCE [LARGE SCALE GENOMIC DNA]</scope>
    <source>
        <strain evidence="6 7">An925</strain>
    </source>
</reference>
<proteinExistence type="inferred from homology"/>
<dbReference type="InterPro" id="IPR006101">
    <property type="entry name" value="Glyco_hydro_2"/>
</dbReference>
<name>A0ABS9CC28_9BACT</name>
<dbReference type="Proteomes" id="UP001200470">
    <property type="component" value="Unassembled WGS sequence"/>
</dbReference>
<evidence type="ECO:0000259" key="5">
    <source>
        <dbReference type="Pfam" id="PF02836"/>
    </source>
</evidence>
<evidence type="ECO:0000256" key="3">
    <source>
        <dbReference type="ARBA" id="ARBA00023295"/>
    </source>
</evidence>
<dbReference type="InterPro" id="IPR008979">
    <property type="entry name" value="Galactose-bd-like_sf"/>
</dbReference>
<dbReference type="PANTHER" id="PTHR42732:SF1">
    <property type="entry name" value="BETA-MANNOSIDASE"/>
    <property type="match status" value="1"/>
</dbReference>
<dbReference type="InterPro" id="IPR017853">
    <property type="entry name" value="GH"/>
</dbReference>
<keyword evidence="7" id="KW-1185">Reference proteome</keyword>
<protein>
    <submittedName>
        <fullName evidence="6">Glycoside hydrolase family 2 protein</fullName>
    </submittedName>
</protein>
<dbReference type="InterPro" id="IPR006102">
    <property type="entry name" value="Ig-like_GH2"/>
</dbReference>
<dbReference type="EMBL" id="JADYTN010000001">
    <property type="protein sequence ID" value="MCF2562673.1"/>
    <property type="molecule type" value="Genomic_DNA"/>
</dbReference>
<dbReference type="SUPFAM" id="SSF49785">
    <property type="entry name" value="Galactose-binding domain-like"/>
    <property type="match status" value="1"/>
</dbReference>
<keyword evidence="2 6" id="KW-0378">Hydrolase</keyword>
<evidence type="ECO:0000313" key="6">
    <source>
        <dbReference type="EMBL" id="MCF2562673.1"/>
    </source>
</evidence>
<feature type="domain" description="Glycoside hydrolase family 2 catalytic" evidence="5">
    <location>
        <begin position="289"/>
        <end position="569"/>
    </location>
</feature>
<dbReference type="PRINTS" id="PR00132">
    <property type="entry name" value="GLHYDRLASE2"/>
</dbReference>